<dbReference type="Proteomes" id="UP001592582">
    <property type="component" value="Unassembled WGS sequence"/>
</dbReference>
<organism evidence="1 2">
    <name type="scientific">Streptacidiphilus alkalitolerans</name>
    <dbReference type="NCBI Taxonomy" id="3342712"/>
    <lineage>
        <taxon>Bacteria</taxon>
        <taxon>Bacillati</taxon>
        <taxon>Actinomycetota</taxon>
        <taxon>Actinomycetes</taxon>
        <taxon>Kitasatosporales</taxon>
        <taxon>Streptomycetaceae</taxon>
        <taxon>Streptacidiphilus</taxon>
    </lineage>
</organism>
<dbReference type="CDD" id="cd04301">
    <property type="entry name" value="NAT_SF"/>
    <property type="match status" value="1"/>
</dbReference>
<name>A0ABV6V6L0_9ACTN</name>
<accession>A0ABV6V6L0</accession>
<dbReference type="PROSITE" id="PS51186">
    <property type="entry name" value="GNAT"/>
    <property type="match status" value="1"/>
</dbReference>
<reference evidence="1 2" key="1">
    <citation type="submission" date="2024-09" db="EMBL/GenBank/DDBJ databases">
        <authorList>
            <person name="Lee S.D."/>
        </authorList>
    </citation>
    <scope>NUCLEOTIDE SEQUENCE [LARGE SCALE GENOMIC DNA]</scope>
    <source>
        <strain evidence="1 2">N1-1</strain>
    </source>
</reference>
<sequence>MALLFTLDPELTPGLRAELITLWTDVSNAGGAVGFVPPVTEELVRPTAEKQFDGLADGGDRLLVARVEGSGELAACLFFEDQRHDLMTHWRLLKRVMVHPRYQGAGYGGQLLAEAERVARGWELAGLRLTLRGGRGLESFYGRSGYKEVGRIPGAIRVAPGEECDDVIMWLELRGEG</sequence>
<evidence type="ECO:0000313" key="2">
    <source>
        <dbReference type="Proteomes" id="UP001592582"/>
    </source>
</evidence>
<comment type="caution">
    <text evidence="1">The sequence shown here is derived from an EMBL/GenBank/DDBJ whole genome shotgun (WGS) entry which is preliminary data.</text>
</comment>
<proteinExistence type="predicted"/>
<evidence type="ECO:0000313" key="1">
    <source>
        <dbReference type="EMBL" id="MFC1409361.1"/>
    </source>
</evidence>
<protein>
    <submittedName>
        <fullName evidence="1">N-acetyltransferase family protein</fullName>
    </submittedName>
</protein>
<dbReference type="InterPro" id="IPR016181">
    <property type="entry name" value="Acyl_CoA_acyltransferase"/>
</dbReference>
<dbReference type="Pfam" id="PF13508">
    <property type="entry name" value="Acetyltransf_7"/>
    <property type="match status" value="1"/>
</dbReference>
<keyword evidence="2" id="KW-1185">Reference proteome</keyword>
<dbReference type="EMBL" id="JBHEZX010000003">
    <property type="protein sequence ID" value="MFC1409361.1"/>
    <property type="molecule type" value="Genomic_DNA"/>
</dbReference>
<dbReference type="InterPro" id="IPR000182">
    <property type="entry name" value="GNAT_dom"/>
</dbReference>
<dbReference type="SUPFAM" id="SSF55729">
    <property type="entry name" value="Acyl-CoA N-acyltransferases (Nat)"/>
    <property type="match status" value="1"/>
</dbReference>
<gene>
    <name evidence="1" type="ORF">ACEZDG_08710</name>
</gene>
<dbReference type="Gene3D" id="3.40.630.30">
    <property type="match status" value="1"/>
</dbReference>